<dbReference type="GeneTree" id="ENSGT00940000166555"/>
<dbReference type="InterPro" id="IPR050951">
    <property type="entry name" value="Retrovirus_Pol_polyprotein"/>
</dbReference>
<dbReference type="Gene3D" id="3.30.420.10">
    <property type="entry name" value="Ribonuclease H-like superfamily/Ribonuclease H"/>
    <property type="match status" value="1"/>
</dbReference>
<feature type="domain" description="Integrase catalytic" evidence="2">
    <location>
        <begin position="191"/>
        <end position="348"/>
    </location>
</feature>
<evidence type="ECO:0000313" key="3">
    <source>
        <dbReference type="Ensembl" id="ENSOMEP00000015516.1"/>
    </source>
</evidence>
<dbReference type="PANTHER" id="PTHR37984">
    <property type="entry name" value="PROTEIN CBG26694"/>
    <property type="match status" value="1"/>
</dbReference>
<keyword evidence="4" id="KW-1185">Reference proteome</keyword>
<dbReference type="InterPro" id="IPR041588">
    <property type="entry name" value="Integrase_H2C2"/>
</dbReference>
<dbReference type="PANTHER" id="PTHR37984:SF15">
    <property type="entry name" value="INTEGRASE CATALYTIC DOMAIN-CONTAINING PROTEIN"/>
    <property type="match status" value="1"/>
</dbReference>
<evidence type="ECO:0000259" key="2">
    <source>
        <dbReference type="PROSITE" id="PS50994"/>
    </source>
</evidence>
<dbReference type="AlphaFoldDB" id="A0A3B3CC70"/>
<dbReference type="Ensembl" id="ENSOMET00000023713.1">
    <property type="protein sequence ID" value="ENSOMEP00000015516.1"/>
    <property type="gene ID" value="ENSOMEG00000017098.1"/>
</dbReference>
<dbReference type="PROSITE" id="PS50994">
    <property type="entry name" value="INTEGRASE"/>
    <property type="match status" value="1"/>
</dbReference>
<dbReference type="FunFam" id="1.10.340.70:FF:000003">
    <property type="entry name" value="Protein CBG25708"/>
    <property type="match status" value="1"/>
</dbReference>
<dbReference type="InterPro" id="IPR012337">
    <property type="entry name" value="RNaseH-like_sf"/>
</dbReference>
<dbReference type="STRING" id="30732.ENSOMEP00000015516"/>
<dbReference type="InterPro" id="IPR001584">
    <property type="entry name" value="Integrase_cat-core"/>
</dbReference>
<dbReference type="Pfam" id="PF17921">
    <property type="entry name" value="Integrase_H2C2"/>
    <property type="match status" value="1"/>
</dbReference>
<evidence type="ECO:0000313" key="4">
    <source>
        <dbReference type="Proteomes" id="UP000261560"/>
    </source>
</evidence>
<dbReference type="Proteomes" id="UP000261560">
    <property type="component" value="Unplaced"/>
</dbReference>
<reference evidence="3" key="2">
    <citation type="submission" date="2025-09" db="UniProtKB">
        <authorList>
            <consortium name="Ensembl"/>
        </authorList>
    </citation>
    <scope>IDENTIFICATION</scope>
</reference>
<sequence length="497" mass="55846">MRMARWSARLLCYNYDVVYRPGSENCIADCLSRLPLSADQDACADSEPEFVAMLSAALTAVSPADFASASSSCPELSALRLQLMNGFPRSSAALPENLRPYFRLREEFSVQHDYVFRGSRLVVPVSLRHQLIILAHEGHQGNVRTKQRLRDLYWWPGMDDQVTQHVKGCQLCQSCDKTALPAAAPLVPVPFPSLPWEKVAIDVVGPFETAVWDCRYAITMVDYHSKWPEVGFAASVTSETVISFLSSVFSRFGNPQTVVSDNGSQFTSAEFAAFLRSRDIKHIRTSVYHPAANGAVERFHRVLKSCIQGAILEKKSWRQTVTNFLQVYRSTPHSTTEVSPCELLLGRKMRTRLHVLLPDPQDSAVTRLADSVAAKQNKMKLYTDKRRGARVPTFQEGECVRVRKPTHVLKSHPRFSEPLRVMKQLAPGTYLLEDGRKWHASRLAHSNIPAKKGFESPALDLLHVDTPDVVQPNTAAQAPVITGRVRRPPRWLEDYVK</sequence>
<dbReference type="InterPro" id="IPR036397">
    <property type="entry name" value="RNaseH_sf"/>
</dbReference>
<organism evidence="3 4">
    <name type="scientific">Oryzias melastigma</name>
    <name type="common">Marine medaka</name>
    <dbReference type="NCBI Taxonomy" id="30732"/>
    <lineage>
        <taxon>Eukaryota</taxon>
        <taxon>Metazoa</taxon>
        <taxon>Chordata</taxon>
        <taxon>Craniata</taxon>
        <taxon>Vertebrata</taxon>
        <taxon>Euteleostomi</taxon>
        <taxon>Actinopterygii</taxon>
        <taxon>Neopterygii</taxon>
        <taxon>Teleostei</taxon>
        <taxon>Neoteleostei</taxon>
        <taxon>Acanthomorphata</taxon>
        <taxon>Ovalentaria</taxon>
        <taxon>Atherinomorphae</taxon>
        <taxon>Beloniformes</taxon>
        <taxon>Adrianichthyidae</taxon>
        <taxon>Oryziinae</taxon>
        <taxon>Oryzias</taxon>
    </lineage>
</organism>
<dbReference type="PaxDb" id="30732-ENSOMEP00000015516"/>
<dbReference type="Pfam" id="PF00665">
    <property type="entry name" value="rve"/>
    <property type="match status" value="1"/>
</dbReference>
<dbReference type="GO" id="GO:0015074">
    <property type="term" value="P:DNA integration"/>
    <property type="evidence" value="ECO:0007669"/>
    <property type="project" value="InterPro"/>
</dbReference>
<protein>
    <recommendedName>
        <fullName evidence="1">Gypsy retrotransposon integrase-like protein 1</fullName>
    </recommendedName>
</protein>
<evidence type="ECO:0000256" key="1">
    <source>
        <dbReference type="ARBA" id="ARBA00039658"/>
    </source>
</evidence>
<dbReference type="OMA" id="YGRKMRT"/>
<name>A0A3B3CC70_ORYME</name>
<dbReference type="SUPFAM" id="SSF53098">
    <property type="entry name" value="Ribonuclease H-like"/>
    <property type="match status" value="1"/>
</dbReference>
<proteinExistence type="predicted"/>
<dbReference type="Gene3D" id="1.10.340.70">
    <property type="match status" value="1"/>
</dbReference>
<accession>A0A3B3CC70</accession>
<reference evidence="3" key="1">
    <citation type="submission" date="2025-08" db="UniProtKB">
        <authorList>
            <consortium name="Ensembl"/>
        </authorList>
    </citation>
    <scope>IDENTIFICATION</scope>
</reference>
<dbReference type="FunFam" id="3.30.420.10:FF:000063">
    <property type="entry name" value="Retrovirus-related Pol polyprotein from transposon 297-like Protein"/>
    <property type="match status" value="1"/>
</dbReference>
<dbReference type="GO" id="GO:0003676">
    <property type="term" value="F:nucleic acid binding"/>
    <property type="evidence" value="ECO:0007669"/>
    <property type="project" value="InterPro"/>
</dbReference>